<evidence type="ECO:0000313" key="4">
    <source>
        <dbReference type="Proteomes" id="UP000310168"/>
    </source>
</evidence>
<organism evidence="3 4">
    <name type="scientific">Brachyspira catarrhinii</name>
    <dbReference type="NCBI Taxonomy" id="2528966"/>
    <lineage>
        <taxon>Bacteria</taxon>
        <taxon>Pseudomonadati</taxon>
        <taxon>Spirochaetota</taxon>
        <taxon>Spirochaetia</taxon>
        <taxon>Brachyspirales</taxon>
        <taxon>Brachyspiraceae</taxon>
        <taxon>Brachyspira</taxon>
    </lineage>
</organism>
<dbReference type="SUPFAM" id="SSF53756">
    <property type="entry name" value="UDP-Glycosyltransferase/glycogen phosphorylase"/>
    <property type="match status" value="1"/>
</dbReference>
<reference evidence="3 4" key="1">
    <citation type="journal article" date="2019" name="Anaerobe">
        <title>Brachyspira catarrhinii sp. nov., an anaerobic intestinal spirochaete isolated from vervet monkeys may have been misidentified as Brachyspira aalborgi in previous studies.</title>
        <authorList>
            <person name="Phillips N.D."/>
            <person name="La T."/>
            <person name="Hampson D.J."/>
        </authorList>
    </citation>
    <scope>NUCLEOTIDE SEQUENCE [LARGE SCALE GENOMIC DNA]</scope>
    <source>
        <strain evidence="3 4">Z12</strain>
    </source>
</reference>
<dbReference type="InterPro" id="IPR043148">
    <property type="entry name" value="TagF_C"/>
</dbReference>
<gene>
    <name evidence="3" type="ORF">EZH24_08955</name>
</gene>
<feature type="domain" description="Methyltransferase" evidence="2">
    <location>
        <begin position="554"/>
        <end position="643"/>
    </location>
</feature>
<dbReference type="EMBL" id="SJDU01000255">
    <property type="protein sequence ID" value="TKZ32870.1"/>
    <property type="molecule type" value="Genomic_DNA"/>
</dbReference>
<dbReference type="GO" id="GO:0008168">
    <property type="term" value="F:methyltransferase activity"/>
    <property type="evidence" value="ECO:0007669"/>
    <property type="project" value="UniProtKB-KW"/>
</dbReference>
<comment type="caution">
    <text evidence="3">The sequence shown here is derived from an EMBL/GenBank/DDBJ whole genome shotgun (WGS) entry which is preliminary data.</text>
</comment>
<keyword evidence="3" id="KW-0489">Methyltransferase</keyword>
<dbReference type="Gene3D" id="3.40.50.150">
    <property type="entry name" value="Vaccinia Virus protein VP39"/>
    <property type="match status" value="1"/>
</dbReference>
<dbReference type="PANTHER" id="PTHR43861">
    <property type="entry name" value="TRANS-ACONITATE 2-METHYLTRANSFERASE-RELATED"/>
    <property type="match status" value="1"/>
</dbReference>
<dbReference type="InterPro" id="IPR029063">
    <property type="entry name" value="SAM-dependent_MTases_sf"/>
</dbReference>
<sequence length="721" mass="85965">MDKKIIDDIVWYIPFKKLRNALREYLIEILNKLNNNAETTSNDNNIINKDIPYYSRPIEEYYFLQNRRKEGIEKRKSYDIKDDKDIDYLLNYNILHKLKEIDLKNKIKNGKKVRVCFLLDEISRLYFESIYYEMKNCEFFEPFIYFISYNSKLFNDNTVYQKKYIEDYEYLKSKNYDIKMGIDVKNSHLIPLENFSPDILFYSCPYLNYDNTELTNLFLNINYLTCYITYSLNNINIYDYNYNNKYINTSWKNFVTTKIDYYEFVDYSVHYGFNCILSGYPKFDSYMEDLTKYKLPQKLDNGNPIVIYAPHHSVRYEFTNINLSTFHIYYKYFFDLAKNNKDINFVFKPHPNLLSSIKKYDDGAGMTQKEYLNYFDAWNNLPNGLCVTSGDYINLFRKSSLLITDCCSFISEYLPSKNPCIYLVNPERDKATYMESFSFIGRKIIETYYLAHNEQEIQSYFENIIKNNIDPKKHDRIKMSEESFINIGSAGKFITQYLKNLLTDNINNKASIIIDDKEYWNEFYNKNSLPFEKSDFAEFVLNNYIERERKSLIEMGCGNGRDSIYFSKNGVKVIGVDQAENEIKFLNSKFKNDNIEFLCGDFTNLNLKKNFDYVYSRFTIHSITEDGEDRLLNWAFSNLYNGGNIFIEARSIRDDLYNEGTKISKTENFTDHYRRYINKDTLINKLKKIGFQIIYEIESKGLAVYKSEDPYIVRIVGKKII</sequence>
<dbReference type="SUPFAM" id="SSF53335">
    <property type="entry name" value="S-adenosyl-L-methionine-dependent methyltransferases"/>
    <property type="match status" value="1"/>
</dbReference>
<keyword evidence="4" id="KW-1185">Reference proteome</keyword>
<proteinExistence type="predicted"/>
<keyword evidence="1" id="KW-0808">Transferase</keyword>
<evidence type="ECO:0000313" key="3">
    <source>
        <dbReference type="EMBL" id="TKZ32870.1"/>
    </source>
</evidence>
<dbReference type="Proteomes" id="UP000310168">
    <property type="component" value="Unassembled WGS sequence"/>
</dbReference>
<accession>A0ABY2TQN5</accession>
<name>A0ABY2TQN5_9SPIR</name>
<dbReference type="RefSeq" id="WP_137998818.1">
    <property type="nucleotide sequence ID" value="NZ_SJDU01000255.1"/>
</dbReference>
<dbReference type="Gene3D" id="3.40.50.12580">
    <property type="match status" value="1"/>
</dbReference>
<dbReference type="GO" id="GO:0032259">
    <property type="term" value="P:methylation"/>
    <property type="evidence" value="ECO:0007669"/>
    <property type="project" value="UniProtKB-KW"/>
</dbReference>
<protein>
    <submittedName>
        <fullName evidence="3">Methyltransferase domain-containing protein</fullName>
    </submittedName>
</protein>
<dbReference type="Pfam" id="PF13649">
    <property type="entry name" value="Methyltransf_25"/>
    <property type="match status" value="1"/>
</dbReference>
<evidence type="ECO:0000259" key="2">
    <source>
        <dbReference type="Pfam" id="PF13649"/>
    </source>
</evidence>
<dbReference type="CDD" id="cd02440">
    <property type="entry name" value="AdoMet_MTases"/>
    <property type="match status" value="1"/>
</dbReference>
<evidence type="ECO:0000256" key="1">
    <source>
        <dbReference type="ARBA" id="ARBA00022679"/>
    </source>
</evidence>
<dbReference type="InterPro" id="IPR041698">
    <property type="entry name" value="Methyltransf_25"/>
</dbReference>